<evidence type="ECO:0000313" key="1">
    <source>
        <dbReference type="EMBL" id="RUQ81718.1"/>
    </source>
</evidence>
<keyword evidence="2" id="KW-1185">Reference proteome</keyword>
<sequence length="118" mass="13929">MKKWSLGSQYLSFIYKEIILRFSGQIREPYLIRIDKIFTCPVTNELSVAFHLANKRINQEMTVAKFVKSEMIYLIDPRIVFNIGEQYGAHCEKLNFQKRKSDFGKKCITGIKRIFIDE</sequence>
<proteinExistence type="predicted"/>
<comment type="caution">
    <text evidence="1">The sequence shown here is derived from an EMBL/GenBank/DDBJ whole genome shotgun (WGS) entry which is preliminary data.</text>
</comment>
<accession>A0A3S1CKL0</accession>
<gene>
    <name evidence="1" type="ORF">EKM59_09655</name>
</gene>
<dbReference type="Proteomes" id="UP000288012">
    <property type="component" value="Unassembled WGS sequence"/>
</dbReference>
<dbReference type="AlphaFoldDB" id="A0A3S1CKL0"/>
<dbReference type="OrthoDB" id="5637695at2"/>
<name>A0A3S1CKL0_9GAMM</name>
<protein>
    <submittedName>
        <fullName evidence="1">Uncharacterized protein</fullName>
    </submittedName>
</protein>
<dbReference type="RefSeq" id="WP_126953134.1">
    <property type="nucleotide sequence ID" value="NZ_RZGR01000033.1"/>
</dbReference>
<dbReference type="EMBL" id="RZGR01000033">
    <property type="protein sequence ID" value="RUQ81718.1"/>
    <property type="molecule type" value="Genomic_DNA"/>
</dbReference>
<evidence type="ECO:0000313" key="2">
    <source>
        <dbReference type="Proteomes" id="UP000288012"/>
    </source>
</evidence>
<organism evidence="1 2">
    <name type="scientific">Legionella septentrionalis</name>
    <dbReference type="NCBI Taxonomy" id="2498109"/>
    <lineage>
        <taxon>Bacteria</taxon>
        <taxon>Pseudomonadati</taxon>
        <taxon>Pseudomonadota</taxon>
        <taxon>Gammaproteobacteria</taxon>
        <taxon>Legionellales</taxon>
        <taxon>Legionellaceae</taxon>
        <taxon>Legionella</taxon>
    </lineage>
</organism>
<reference evidence="1 2" key="1">
    <citation type="submission" date="2018-12" db="EMBL/GenBank/DDBJ databases">
        <title>Legionella sp,whole genome shotgun sequence.</title>
        <authorList>
            <person name="Wu H."/>
        </authorList>
    </citation>
    <scope>NUCLEOTIDE SEQUENCE [LARGE SCALE GENOMIC DNA]</scope>
    <source>
        <strain evidence="2">km714</strain>
    </source>
</reference>